<dbReference type="GO" id="GO:0009927">
    <property type="term" value="F:histidine phosphotransfer kinase activity"/>
    <property type="evidence" value="ECO:0007669"/>
    <property type="project" value="TreeGrafter"/>
</dbReference>
<dbReference type="InterPro" id="IPR013655">
    <property type="entry name" value="PAS_fold_3"/>
</dbReference>
<keyword evidence="7" id="KW-0547">Nucleotide-binding</keyword>
<evidence type="ECO:0000256" key="8">
    <source>
        <dbReference type="ARBA" id="ARBA00022777"/>
    </source>
</evidence>
<dbReference type="Pfam" id="PF13426">
    <property type="entry name" value="PAS_9"/>
    <property type="match status" value="1"/>
</dbReference>
<dbReference type="InterPro" id="IPR003661">
    <property type="entry name" value="HisK_dim/P_dom"/>
</dbReference>
<reference evidence="16 17" key="1">
    <citation type="submission" date="2017-11" db="EMBL/GenBank/DDBJ databases">
        <title>Isolation and Characterization of Methanogenic Archaea from Saline Meromictic Lake at Siberia.</title>
        <authorList>
            <person name="Shen Y."/>
            <person name="Huang H.-H."/>
            <person name="Lai M.-C."/>
            <person name="Chen S.-C."/>
        </authorList>
    </citation>
    <scope>NUCLEOTIDE SEQUENCE [LARGE SCALE GENOMIC DNA]</scope>
    <source>
        <strain evidence="16 17">SY-01</strain>
    </source>
</reference>
<dbReference type="InterPro" id="IPR036890">
    <property type="entry name" value="HATPase_C_sf"/>
</dbReference>
<dbReference type="SUPFAM" id="SSF47384">
    <property type="entry name" value="Homodimeric domain of signal transducing histidine kinase"/>
    <property type="match status" value="1"/>
</dbReference>
<dbReference type="Gene3D" id="3.30.450.40">
    <property type="match status" value="1"/>
</dbReference>
<dbReference type="SMART" id="SM00086">
    <property type="entry name" value="PAC"/>
    <property type="match status" value="3"/>
</dbReference>
<dbReference type="Pfam" id="PF00512">
    <property type="entry name" value="HisKA"/>
    <property type="match status" value="1"/>
</dbReference>
<evidence type="ECO:0000256" key="6">
    <source>
        <dbReference type="ARBA" id="ARBA00022679"/>
    </source>
</evidence>
<dbReference type="PRINTS" id="PR00344">
    <property type="entry name" value="BCTRLSENSOR"/>
</dbReference>
<keyword evidence="12" id="KW-0812">Transmembrane</keyword>
<accession>A0A4E0QRL4</accession>
<evidence type="ECO:0000259" key="14">
    <source>
        <dbReference type="PROSITE" id="PS50112"/>
    </source>
</evidence>
<name>A0A4E0QRL4_9EURY</name>
<keyword evidence="8" id="KW-0418">Kinase</keyword>
<dbReference type="Pfam" id="PF01590">
    <property type="entry name" value="GAF"/>
    <property type="match status" value="1"/>
</dbReference>
<evidence type="ECO:0000256" key="4">
    <source>
        <dbReference type="ARBA" id="ARBA00022475"/>
    </source>
</evidence>
<dbReference type="PANTHER" id="PTHR43047:SF72">
    <property type="entry name" value="OSMOSENSING HISTIDINE PROTEIN KINASE SLN1"/>
    <property type="match status" value="1"/>
</dbReference>
<dbReference type="SUPFAM" id="SSF55874">
    <property type="entry name" value="ATPase domain of HSP90 chaperone/DNA topoisomerase II/histidine kinase"/>
    <property type="match status" value="1"/>
</dbReference>
<dbReference type="FunFam" id="3.30.565.10:FF:000023">
    <property type="entry name" value="PAS domain-containing sensor histidine kinase"/>
    <property type="match status" value="1"/>
</dbReference>
<dbReference type="PANTHER" id="PTHR43047">
    <property type="entry name" value="TWO-COMPONENT HISTIDINE PROTEIN KINASE"/>
    <property type="match status" value="1"/>
</dbReference>
<dbReference type="EC" id="2.7.13.3" evidence="3"/>
<dbReference type="AlphaFoldDB" id="A0A4E0QRL4"/>
<dbReference type="EMBL" id="PGGK01000006">
    <property type="protein sequence ID" value="TGC09156.1"/>
    <property type="molecule type" value="Genomic_DNA"/>
</dbReference>
<dbReference type="InterPro" id="IPR003594">
    <property type="entry name" value="HATPase_dom"/>
</dbReference>
<feature type="transmembrane region" description="Helical" evidence="12">
    <location>
        <begin position="51"/>
        <end position="69"/>
    </location>
</feature>
<dbReference type="InterPro" id="IPR004358">
    <property type="entry name" value="Sig_transdc_His_kin-like_C"/>
</dbReference>
<evidence type="ECO:0000256" key="2">
    <source>
        <dbReference type="ARBA" id="ARBA00004236"/>
    </source>
</evidence>
<dbReference type="PROSITE" id="PS50113">
    <property type="entry name" value="PAC"/>
    <property type="match status" value="1"/>
</dbReference>
<gene>
    <name evidence="16" type="ORF">CUN85_07245</name>
</gene>
<dbReference type="Pfam" id="PF08447">
    <property type="entry name" value="PAS_3"/>
    <property type="match status" value="1"/>
</dbReference>
<evidence type="ECO:0000256" key="1">
    <source>
        <dbReference type="ARBA" id="ARBA00000085"/>
    </source>
</evidence>
<evidence type="ECO:0000256" key="7">
    <source>
        <dbReference type="ARBA" id="ARBA00022741"/>
    </source>
</evidence>
<dbReference type="SMART" id="SM00065">
    <property type="entry name" value="GAF"/>
    <property type="match status" value="1"/>
</dbReference>
<evidence type="ECO:0000259" key="13">
    <source>
        <dbReference type="PROSITE" id="PS50109"/>
    </source>
</evidence>
<feature type="domain" description="PAS" evidence="14">
    <location>
        <begin position="515"/>
        <end position="585"/>
    </location>
</feature>
<dbReference type="RefSeq" id="WP_135389651.1">
    <property type="nucleotide sequence ID" value="NZ_PGGK01000006.1"/>
</dbReference>
<keyword evidence="6" id="KW-0808">Transferase</keyword>
<comment type="subcellular location">
    <subcellularLocation>
        <location evidence="2">Cell membrane</location>
    </subcellularLocation>
</comment>
<keyword evidence="5" id="KW-0597">Phosphoprotein</keyword>
<dbReference type="SMART" id="SM00388">
    <property type="entry name" value="HisKA"/>
    <property type="match status" value="1"/>
</dbReference>
<evidence type="ECO:0000256" key="10">
    <source>
        <dbReference type="ARBA" id="ARBA00023012"/>
    </source>
</evidence>
<dbReference type="GO" id="GO:0005886">
    <property type="term" value="C:plasma membrane"/>
    <property type="evidence" value="ECO:0007669"/>
    <property type="project" value="UniProtKB-SubCell"/>
</dbReference>
<dbReference type="Gene3D" id="1.10.287.130">
    <property type="match status" value="1"/>
</dbReference>
<dbReference type="CDD" id="cd00130">
    <property type="entry name" value="PAS"/>
    <property type="match status" value="2"/>
</dbReference>
<dbReference type="InterPro" id="IPR036097">
    <property type="entry name" value="HisK_dim/P_sf"/>
</dbReference>
<dbReference type="InterPro" id="IPR000700">
    <property type="entry name" value="PAS-assoc_C"/>
</dbReference>
<dbReference type="Pfam" id="PF00989">
    <property type="entry name" value="PAS"/>
    <property type="match status" value="1"/>
</dbReference>
<dbReference type="NCBIfam" id="TIGR00229">
    <property type="entry name" value="sensory_box"/>
    <property type="match status" value="3"/>
</dbReference>
<keyword evidence="11 12" id="KW-0472">Membrane</keyword>
<dbReference type="GO" id="GO:0006355">
    <property type="term" value="P:regulation of DNA-templated transcription"/>
    <property type="evidence" value="ECO:0007669"/>
    <property type="project" value="InterPro"/>
</dbReference>
<dbReference type="GO" id="GO:0005524">
    <property type="term" value="F:ATP binding"/>
    <property type="evidence" value="ECO:0007669"/>
    <property type="project" value="UniProtKB-KW"/>
</dbReference>
<dbReference type="OrthoDB" id="117117at2157"/>
<dbReference type="InterPro" id="IPR003018">
    <property type="entry name" value="GAF"/>
</dbReference>
<dbReference type="SMART" id="SM00091">
    <property type="entry name" value="PAS"/>
    <property type="match status" value="3"/>
</dbReference>
<feature type="domain" description="PAC" evidence="15">
    <location>
        <begin position="463"/>
        <end position="514"/>
    </location>
</feature>
<evidence type="ECO:0000256" key="9">
    <source>
        <dbReference type="ARBA" id="ARBA00022840"/>
    </source>
</evidence>
<dbReference type="Gene3D" id="3.30.450.20">
    <property type="entry name" value="PAS domain"/>
    <property type="match status" value="3"/>
</dbReference>
<keyword evidence="4" id="KW-1003">Cell membrane</keyword>
<evidence type="ECO:0000256" key="5">
    <source>
        <dbReference type="ARBA" id="ARBA00022553"/>
    </source>
</evidence>
<dbReference type="InterPro" id="IPR035965">
    <property type="entry name" value="PAS-like_dom_sf"/>
</dbReference>
<keyword evidence="10" id="KW-0902">Two-component regulatory system</keyword>
<dbReference type="InterPro" id="IPR005467">
    <property type="entry name" value="His_kinase_dom"/>
</dbReference>
<dbReference type="PROSITE" id="PS50109">
    <property type="entry name" value="HIS_KIN"/>
    <property type="match status" value="1"/>
</dbReference>
<feature type="transmembrane region" description="Helical" evidence="12">
    <location>
        <begin position="13"/>
        <end position="31"/>
    </location>
</feature>
<dbReference type="InterPro" id="IPR001610">
    <property type="entry name" value="PAC"/>
</dbReference>
<dbReference type="SUPFAM" id="SSF55781">
    <property type="entry name" value="GAF domain-like"/>
    <property type="match status" value="1"/>
</dbReference>
<evidence type="ECO:0000256" key="12">
    <source>
        <dbReference type="SAM" id="Phobius"/>
    </source>
</evidence>
<keyword evidence="12" id="KW-1133">Transmembrane helix</keyword>
<dbReference type="FunFam" id="1.10.287.130:FF:000038">
    <property type="entry name" value="Sensory transduction histidine kinase"/>
    <property type="match status" value="1"/>
</dbReference>
<evidence type="ECO:0000256" key="3">
    <source>
        <dbReference type="ARBA" id="ARBA00012438"/>
    </source>
</evidence>
<feature type="domain" description="PAS" evidence="14">
    <location>
        <begin position="389"/>
        <end position="459"/>
    </location>
</feature>
<dbReference type="Pfam" id="PF02518">
    <property type="entry name" value="HATPase_c"/>
    <property type="match status" value="1"/>
</dbReference>
<evidence type="ECO:0000256" key="11">
    <source>
        <dbReference type="ARBA" id="ARBA00023136"/>
    </source>
</evidence>
<dbReference type="GO" id="GO:0000155">
    <property type="term" value="F:phosphorelay sensor kinase activity"/>
    <property type="evidence" value="ECO:0007669"/>
    <property type="project" value="InterPro"/>
</dbReference>
<dbReference type="CDD" id="cd00082">
    <property type="entry name" value="HisKA"/>
    <property type="match status" value="1"/>
</dbReference>
<dbReference type="InterPro" id="IPR000014">
    <property type="entry name" value="PAS"/>
</dbReference>
<dbReference type="Gene3D" id="3.30.565.10">
    <property type="entry name" value="Histidine kinase-like ATPase, C-terminal domain"/>
    <property type="match status" value="1"/>
</dbReference>
<feature type="domain" description="Histidine kinase" evidence="13">
    <location>
        <begin position="652"/>
        <end position="871"/>
    </location>
</feature>
<dbReference type="Proteomes" id="UP000297295">
    <property type="component" value="Unassembled WGS sequence"/>
</dbReference>
<comment type="caution">
    <text evidence="16">The sequence shown here is derived from an EMBL/GenBank/DDBJ whole genome shotgun (WGS) entry which is preliminary data.</text>
</comment>
<evidence type="ECO:0000313" key="17">
    <source>
        <dbReference type="Proteomes" id="UP000297295"/>
    </source>
</evidence>
<dbReference type="InterPro" id="IPR029016">
    <property type="entry name" value="GAF-like_dom_sf"/>
</dbReference>
<dbReference type="CDD" id="cd16922">
    <property type="entry name" value="HATPase_EvgS-ArcB-TorS-like"/>
    <property type="match status" value="1"/>
</dbReference>
<comment type="catalytic activity">
    <reaction evidence="1">
        <text>ATP + protein L-histidine = ADP + protein N-phospho-L-histidine.</text>
        <dbReference type="EC" id="2.7.13.3"/>
    </reaction>
</comment>
<organism evidence="16 17">
    <name type="scientific">Methanolobus halotolerans</name>
    <dbReference type="NCBI Taxonomy" id="2052935"/>
    <lineage>
        <taxon>Archaea</taxon>
        <taxon>Methanobacteriati</taxon>
        <taxon>Methanobacteriota</taxon>
        <taxon>Stenosarchaea group</taxon>
        <taxon>Methanomicrobia</taxon>
        <taxon>Methanosarcinales</taxon>
        <taxon>Methanosarcinaceae</taxon>
        <taxon>Methanolobus</taxon>
    </lineage>
</organism>
<dbReference type="InterPro" id="IPR013767">
    <property type="entry name" value="PAS_fold"/>
</dbReference>
<proteinExistence type="predicted"/>
<evidence type="ECO:0000313" key="16">
    <source>
        <dbReference type="EMBL" id="TGC09156.1"/>
    </source>
</evidence>
<dbReference type="SMART" id="SM00387">
    <property type="entry name" value="HATPase_c"/>
    <property type="match status" value="1"/>
</dbReference>
<keyword evidence="9" id="KW-0067">ATP-binding</keyword>
<protein>
    <recommendedName>
        <fullName evidence="3">histidine kinase</fullName>
        <ecNumber evidence="3">2.7.13.3</ecNumber>
    </recommendedName>
</protein>
<dbReference type="SUPFAM" id="SSF55785">
    <property type="entry name" value="PYP-like sensor domain (PAS domain)"/>
    <property type="match status" value="3"/>
</dbReference>
<evidence type="ECO:0000259" key="15">
    <source>
        <dbReference type="PROSITE" id="PS50113"/>
    </source>
</evidence>
<keyword evidence="17" id="KW-1185">Reference proteome</keyword>
<dbReference type="PROSITE" id="PS50112">
    <property type="entry name" value="PAS"/>
    <property type="match status" value="2"/>
</dbReference>
<sequence length="883" mass="99904">MDATSVFDRGTKIVLRFILIYVFLASVWVLFSDSILTQFVSDVDTYSRLQTYKGWAFIVFTGALLLVYLKPRIEALNKSQKTLLDAEQELKSRLDYELTTVECMQILLETTDIADVLPDILDIVHRTVGNSRSYIFQNEEDHKLGLCMSQAYEVVADGISREIDNPDLKHLPYSEGSSTLLTTLQAKQHYAHVVEELDEPDRTILSEQGILSILILPIFCGQELWGFIGFDDCENARQWHEDDINLLRIVADGIGEAILRKRAEKALKESEERFKALHNASFGGIAIHDKGVILDCNQGLSEVSGHTIEELIGMDGLLLIAEDFRGIVMSNILSGSEEAYEVIGLRKDFTEYPLRLEAKNIPYKEKEVRVVEFRDISKQKKAEEALRENETKLNAMIANIADVIAISDEGGINIYKSPNIEKWFGWRPEEIVGVSTWANIHPDDLARTQEIFASLQDKPNATVSAESRYLCKDGTYKWIEFTAINLLHNPSIKGILLNYHDITVHKQAEDALRESEKKFRNYIENAPHGIFILDEKGSYVEINETACVLTGYSENELLGTNLIDRVVPEFVYKAENGLKELISNGFSSVELLFIRKDETVCWLRRDAAKLSETRYLMFASDITEKKKAEHSLIEAKMMAEENSRIKSEFLANMSHELRTPLTAIIGFSDMLRTEKFGGLNEKQLGFADHILKSGEHLLELINEILDLSKIEAGKMELECEEFSLSEMFDEIETLTAPIMGRKNIDLKIDNNIQTRQIFADRLKFKQIMYNLLSNAIKFTSDNGNISIVADKTDNEVLVSVSDSGIGIPEHRLKDIFNPFTQVDASNKRKYGGTGLGLTLVKQFVEMHNGSIRVESEEGKGSTFTFTIVDSICNQKISVDSEIE</sequence>